<reference evidence="4 5" key="1">
    <citation type="submission" date="2020-08" db="EMBL/GenBank/DDBJ databases">
        <title>Sequencing the genomes of 1000 actinobacteria strains.</title>
        <authorList>
            <person name="Klenk H.-P."/>
        </authorList>
    </citation>
    <scope>NUCLEOTIDE SEQUENCE [LARGE SCALE GENOMIC DNA]</scope>
    <source>
        <strain evidence="4 5">DSM 17945</strain>
    </source>
</reference>
<evidence type="ECO:0000259" key="3">
    <source>
        <dbReference type="Pfam" id="PF00156"/>
    </source>
</evidence>
<keyword evidence="4" id="KW-0808">Transferase</keyword>
<sequence length="271" mass="27288">MPHARAAEPLLESDSGLPAARRAIAALGAAFVDLVLPAECAVCAAPGHRLCAPCRLDLDAALARPFRAEHGAAALPLGPGGVPLPVVAAGRYADALAAAVLAFKDHHGLHLRAVLGEALCRSAAVARLAPDVPEAAHALLVPVPGGAAGFRRRGYDPLAELVRALPAPWVVSDAVRAPRGPGRARRVGPSHAGAGSAQRRRRARRWRPVPGRLPAGAPVLLVDDVLTTGATLGALAEAVRRAGGRPVGAVVLAAVAPPADDPGPVTGAGVG</sequence>
<feature type="compositionally biased region" description="Basic residues" evidence="2">
    <location>
        <begin position="198"/>
        <end position="207"/>
    </location>
</feature>
<evidence type="ECO:0000256" key="1">
    <source>
        <dbReference type="ARBA" id="ARBA00008007"/>
    </source>
</evidence>
<feature type="domain" description="Phosphoribosyltransferase" evidence="3">
    <location>
        <begin position="209"/>
        <end position="254"/>
    </location>
</feature>
<dbReference type="Gene3D" id="3.40.50.2020">
    <property type="match status" value="1"/>
</dbReference>
<dbReference type="InterPro" id="IPR051910">
    <property type="entry name" value="ComF/GntX_DNA_util-trans"/>
</dbReference>
<keyword evidence="4" id="KW-0328">Glycosyltransferase</keyword>
<dbReference type="InterPro" id="IPR000836">
    <property type="entry name" value="PRTase_dom"/>
</dbReference>
<comment type="similarity">
    <text evidence="1">Belongs to the ComF/GntX family.</text>
</comment>
<keyword evidence="5" id="KW-1185">Reference proteome</keyword>
<proteinExistence type="inferred from homology"/>
<dbReference type="Pfam" id="PF00156">
    <property type="entry name" value="Pribosyltran"/>
    <property type="match status" value="1"/>
</dbReference>
<name>A0A7W9MZC7_9MICC</name>
<dbReference type="RefSeq" id="WP_184170383.1">
    <property type="nucleotide sequence ID" value="NZ_BAABAG010000010.1"/>
</dbReference>
<dbReference type="EMBL" id="JACHMW010000001">
    <property type="protein sequence ID" value="MBB5847830.1"/>
    <property type="molecule type" value="Genomic_DNA"/>
</dbReference>
<dbReference type="CDD" id="cd06223">
    <property type="entry name" value="PRTases_typeI"/>
    <property type="match status" value="1"/>
</dbReference>
<evidence type="ECO:0000313" key="4">
    <source>
        <dbReference type="EMBL" id="MBB5847830.1"/>
    </source>
</evidence>
<dbReference type="AlphaFoldDB" id="A0A7W9MZC7"/>
<accession>A0A7W9MZC7</accession>
<dbReference type="InterPro" id="IPR029057">
    <property type="entry name" value="PRTase-like"/>
</dbReference>
<dbReference type="SUPFAM" id="SSF53271">
    <property type="entry name" value="PRTase-like"/>
    <property type="match status" value="1"/>
</dbReference>
<dbReference type="GO" id="GO:0016757">
    <property type="term" value="F:glycosyltransferase activity"/>
    <property type="evidence" value="ECO:0007669"/>
    <property type="project" value="UniProtKB-KW"/>
</dbReference>
<protein>
    <submittedName>
        <fullName evidence="4">Putative amidophosphoribosyltransferase</fullName>
    </submittedName>
</protein>
<comment type="caution">
    <text evidence="4">The sequence shown here is derived from an EMBL/GenBank/DDBJ whole genome shotgun (WGS) entry which is preliminary data.</text>
</comment>
<evidence type="ECO:0000313" key="5">
    <source>
        <dbReference type="Proteomes" id="UP000567246"/>
    </source>
</evidence>
<dbReference type="PANTHER" id="PTHR47505">
    <property type="entry name" value="DNA UTILIZATION PROTEIN YHGH"/>
    <property type="match status" value="1"/>
</dbReference>
<organism evidence="4 5">
    <name type="scientific">Micrococcus endophyticus</name>
    <dbReference type="NCBI Taxonomy" id="455343"/>
    <lineage>
        <taxon>Bacteria</taxon>
        <taxon>Bacillati</taxon>
        <taxon>Actinomycetota</taxon>
        <taxon>Actinomycetes</taxon>
        <taxon>Micrococcales</taxon>
        <taxon>Micrococcaceae</taxon>
        <taxon>Micrococcus</taxon>
    </lineage>
</organism>
<evidence type="ECO:0000256" key="2">
    <source>
        <dbReference type="SAM" id="MobiDB-lite"/>
    </source>
</evidence>
<dbReference type="PANTHER" id="PTHR47505:SF1">
    <property type="entry name" value="DNA UTILIZATION PROTEIN YHGH"/>
    <property type="match status" value="1"/>
</dbReference>
<gene>
    <name evidence="4" type="ORF">HDA33_000394</name>
</gene>
<feature type="region of interest" description="Disordered" evidence="2">
    <location>
        <begin position="178"/>
        <end position="210"/>
    </location>
</feature>
<dbReference type="Proteomes" id="UP000567246">
    <property type="component" value="Unassembled WGS sequence"/>
</dbReference>